<feature type="compositionally biased region" description="Basic and acidic residues" evidence="6">
    <location>
        <begin position="104"/>
        <end position="113"/>
    </location>
</feature>
<dbReference type="EMBL" id="CP014247">
    <property type="protein sequence ID" value="AMD22366.1"/>
    <property type="molecule type" value="Genomic_DNA"/>
</dbReference>
<sequence length="613" mass="69638">MDDENLESGIVGHSGILVSPKDCEPQQPIETPLNTVQRLACKPTATMRQGRSSPRRITKDSKEVIVLGVQEPDVSISPKKRGRPRKQAKLNGGCEIPDINSNNDKYDDNDKNSSKNHTPVDPPISPRRKLRIIESTSPIKQVQARRSGTDDTDAGDDCNIESFATAVTTPFKSPRCQLTFNSPTKSPTNSKHSDMVLPQSHRSIKLDRDFVPTPVPNNYKLPDDRNLTYFFDGFEGYIDQKKPLRAHKKSRSSMVMAQATSKEEFSLLSSALNPYLHNTPRLALKSLQRKLFPQYWFEVLQGFTLLFYGIGSKRQFLDEFVVEYLSPKLSLQYDENLNYDPDADVMGVPVVVINGYNPTCGYRDCFQSIADIMLPEELSRSETKYWNNHVHLQIQKMINYWAHESPEVRLIVLVHNLDGPMLRKDAFQLMLSSLARIRQIAIIASIDNINAPLLWDSLRSQTYNFVFHDITNYDNYSIETTFQNRVNLRNSEVQAGGIDAVKYVLESLTVNSKRLFKLLLQTIKDTMEAAKRIKLTDSRRAGTAFGVPFKSFYQSCASQFIASNELSLRAMLREFIEHKMAHMASDKTGQEAIYINYTFGEIKTLLSEILADI</sequence>
<evidence type="ECO:0000256" key="3">
    <source>
        <dbReference type="ARBA" id="ARBA00022705"/>
    </source>
</evidence>
<dbReference type="InterPro" id="IPR056772">
    <property type="entry name" value="RecA-like_ORC2"/>
</dbReference>
<comment type="subcellular location">
    <subcellularLocation>
        <location evidence="1 5">Nucleus</location>
    </subcellularLocation>
</comment>
<comment type="subunit">
    <text evidence="5">Component of the origin recognition complex (ORC).</text>
</comment>
<comment type="similarity">
    <text evidence="2 5">Belongs to the ORC2 family.</text>
</comment>
<dbReference type="Pfam" id="PF04084">
    <property type="entry name" value="RecA-like_ORC2"/>
    <property type="match status" value="1"/>
</dbReference>
<feature type="region of interest" description="Disordered" evidence="6">
    <location>
        <begin position="1"/>
        <end position="156"/>
    </location>
</feature>
<evidence type="ECO:0000256" key="2">
    <source>
        <dbReference type="ARBA" id="ARBA00007421"/>
    </source>
</evidence>
<feature type="domain" description="Origin recognition complex subunit 2 RecA-like" evidence="7">
    <location>
        <begin position="283"/>
        <end position="470"/>
    </location>
</feature>
<name>A0A109V067_9SACH</name>
<evidence type="ECO:0000313" key="10">
    <source>
        <dbReference type="Proteomes" id="UP000243052"/>
    </source>
</evidence>
<gene>
    <name evidence="9" type="ORF">AW171_hschr74400</name>
</gene>
<dbReference type="AlphaFoldDB" id="A0A109V067"/>
<dbReference type="STRING" id="45286.A0A109V067"/>
<protein>
    <recommendedName>
        <fullName evidence="5">Origin recognition complex subunit 2</fullName>
    </recommendedName>
</protein>
<organism evidence="9 10">
    <name type="scientific">Eremothecium sinecaudum</name>
    <dbReference type="NCBI Taxonomy" id="45286"/>
    <lineage>
        <taxon>Eukaryota</taxon>
        <taxon>Fungi</taxon>
        <taxon>Dikarya</taxon>
        <taxon>Ascomycota</taxon>
        <taxon>Saccharomycotina</taxon>
        <taxon>Saccharomycetes</taxon>
        <taxon>Saccharomycetales</taxon>
        <taxon>Saccharomycetaceae</taxon>
        <taxon>Eremothecium</taxon>
    </lineage>
</organism>
<dbReference type="GO" id="GO:0005664">
    <property type="term" value="C:nuclear origin of replication recognition complex"/>
    <property type="evidence" value="ECO:0007669"/>
    <property type="project" value="UniProtKB-UniRule"/>
</dbReference>
<keyword evidence="10" id="KW-1185">Reference proteome</keyword>
<comment type="function">
    <text evidence="5">Component of the origin recognition complex (ORC) that binds origins of replication. DNA-binding is ATP-dependent. ORC is required to assemble the pre-replication complex necessary to initiate DNA replication.</text>
</comment>
<reference evidence="9 10" key="1">
    <citation type="submission" date="2016-01" db="EMBL/GenBank/DDBJ databases">
        <title>Genome sequence of the yeast Holleya sinecauda.</title>
        <authorList>
            <person name="Dietrich F.S."/>
        </authorList>
    </citation>
    <scope>NUCLEOTIDE SEQUENCE [LARGE SCALE GENOMIC DNA]</scope>
    <source>
        <strain evidence="9 10">ATCC 58844</strain>
    </source>
</reference>
<dbReference type="InterPro" id="IPR056773">
    <property type="entry name" value="WHD_ORC2"/>
</dbReference>
<feature type="domain" description="Origin recognition complex subunit 2 winged-helix" evidence="8">
    <location>
        <begin position="541"/>
        <end position="600"/>
    </location>
</feature>
<evidence type="ECO:0000256" key="6">
    <source>
        <dbReference type="SAM" id="MobiDB-lite"/>
    </source>
</evidence>
<feature type="compositionally biased region" description="Polar residues" evidence="6">
    <location>
        <begin position="28"/>
        <end position="37"/>
    </location>
</feature>
<evidence type="ECO:0000256" key="5">
    <source>
        <dbReference type="RuleBase" id="RU368084"/>
    </source>
</evidence>
<keyword evidence="4 5" id="KW-0539">Nucleus</keyword>
<dbReference type="OrthoDB" id="346673at2759"/>
<keyword evidence="3 5" id="KW-0235">DNA replication</keyword>
<dbReference type="GO" id="GO:0006260">
    <property type="term" value="P:DNA replication"/>
    <property type="evidence" value="ECO:0007669"/>
    <property type="project" value="UniProtKB-UniRule"/>
</dbReference>
<dbReference type="InterPro" id="IPR007220">
    <property type="entry name" value="ORC2"/>
</dbReference>
<dbReference type="Proteomes" id="UP000243052">
    <property type="component" value="Chromosome vii"/>
</dbReference>
<dbReference type="Pfam" id="PF24882">
    <property type="entry name" value="WHD_ORC2"/>
    <property type="match status" value="1"/>
</dbReference>
<evidence type="ECO:0000259" key="7">
    <source>
        <dbReference type="Pfam" id="PF04084"/>
    </source>
</evidence>
<evidence type="ECO:0000313" key="9">
    <source>
        <dbReference type="EMBL" id="AMD22366.1"/>
    </source>
</evidence>
<dbReference type="GO" id="GO:0003688">
    <property type="term" value="F:DNA replication origin binding"/>
    <property type="evidence" value="ECO:0007669"/>
    <property type="project" value="UniProtKB-UniRule"/>
</dbReference>
<dbReference type="PANTHER" id="PTHR14052">
    <property type="entry name" value="ORIGIN RECOGNITION COMPLEX SUBUNIT 2"/>
    <property type="match status" value="1"/>
</dbReference>
<evidence type="ECO:0000259" key="8">
    <source>
        <dbReference type="Pfam" id="PF24882"/>
    </source>
</evidence>
<feature type="compositionally biased region" description="Polar residues" evidence="6">
    <location>
        <begin position="134"/>
        <end position="146"/>
    </location>
</feature>
<proteinExistence type="inferred from homology"/>
<accession>A0A109V067</accession>
<dbReference type="PANTHER" id="PTHR14052:SF0">
    <property type="entry name" value="ORIGIN RECOGNITION COMPLEX SUBUNIT 2"/>
    <property type="match status" value="1"/>
</dbReference>
<dbReference type="GeneID" id="28725715"/>
<evidence type="ECO:0000256" key="1">
    <source>
        <dbReference type="ARBA" id="ARBA00004123"/>
    </source>
</evidence>
<evidence type="ECO:0000256" key="4">
    <source>
        <dbReference type="ARBA" id="ARBA00023242"/>
    </source>
</evidence>
<feature type="compositionally biased region" description="Basic residues" evidence="6">
    <location>
        <begin position="78"/>
        <end position="88"/>
    </location>
</feature>
<dbReference type="RefSeq" id="XP_017989362.1">
    <property type="nucleotide sequence ID" value="XM_018133873.1"/>
</dbReference>